<dbReference type="GO" id="GO:0000729">
    <property type="term" value="P:DNA double-strand break processing"/>
    <property type="evidence" value="ECO:0007669"/>
    <property type="project" value="TreeGrafter"/>
</dbReference>
<dbReference type="GO" id="GO:0046975">
    <property type="term" value="F:histone H3K36 methyltransferase activity"/>
    <property type="evidence" value="ECO:0007669"/>
    <property type="project" value="TreeGrafter"/>
</dbReference>
<proteinExistence type="predicted"/>
<dbReference type="GO" id="GO:0005634">
    <property type="term" value="C:nucleus"/>
    <property type="evidence" value="ECO:0007669"/>
    <property type="project" value="TreeGrafter"/>
</dbReference>
<dbReference type="EMBL" id="KQ978343">
    <property type="protein sequence ID" value="KYM95002.1"/>
    <property type="molecule type" value="Genomic_DNA"/>
</dbReference>
<dbReference type="AlphaFoldDB" id="A0A151I8M3"/>
<evidence type="ECO:0000259" key="1">
    <source>
        <dbReference type="Pfam" id="PF17906"/>
    </source>
</evidence>
<evidence type="ECO:0000313" key="3">
    <source>
        <dbReference type="Proteomes" id="UP000078542"/>
    </source>
</evidence>
<name>A0A151I8M3_9HYME</name>
<dbReference type="Gene3D" id="3.30.420.10">
    <property type="entry name" value="Ribonuclease H-like superfamily/Ribonuclease H"/>
    <property type="match status" value="1"/>
</dbReference>
<dbReference type="GO" id="GO:0000793">
    <property type="term" value="C:condensed chromosome"/>
    <property type="evidence" value="ECO:0007669"/>
    <property type="project" value="TreeGrafter"/>
</dbReference>
<dbReference type="Proteomes" id="UP000078542">
    <property type="component" value="Unassembled WGS sequence"/>
</dbReference>
<dbReference type="PANTHER" id="PTHR46060">
    <property type="entry name" value="MARINER MOS1 TRANSPOSASE-LIKE PROTEIN"/>
    <property type="match status" value="1"/>
</dbReference>
<dbReference type="Pfam" id="PF17906">
    <property type="entry name" value="HTH_48"/>
    <property type="match status" value="1"/>
</dbReference>
<dbReference type="GO" id="GO:0015074">
    <property type="term" value="P:DNA integration"/>
    <property type="evidence" value="ECO:0007669"/>
    <property type="project" value="TreeGrafter"/>
</dbReference>
<dbReference type="InterPro" id="IPR052709">
    <property type="entry name" value="Transposase-MT_Hybrid"/>
</dbReference>
<dbReference type="GO" id="GO:0035861">
    <property type="term" value="C:site of double-strand break"/>
    <property type="evidence" value="ECO:0007669"/>
    <property type="project" value="TreeGrafter"/>
</dbReference>
<gene>
    <name evidence="2" type="ORF">ALC62_14359</name>
</gene>
<sequence>MLFDKQRLRHCILFAFQLKKNAAEAQEMICSALGENSVSYSTCKKHIPHVLTPKNKEFGFNMLLRLKKDDFLHKILTCDEKWVLYNNPQTRKS</sequence>
<dbReference type="GO" id="GO:0003697">
    <property type="term" value="F:single-stranded DNA binding"/>
    <property type="evidence" value="ECO:0007669"/>
    <property type="project" value="TreeGrafter"/>
</dbReference>
<dbReference type="Gene3D" id="1.10.10.1450">
    <property type="match status" value="1"/>
</dbReference>
<dbReference type="GO" id="GO:0003690">
    <property type="term" value="F:double-stranded DNA binding"/>
    <property type="evidence" value="ECO:0007669"/>
    <property type="project" value="TreeGrafter"/>
</dbReference>
<reference evidence="2 3" key="1">
    <citation type="submission" date="2016-03" db="EMBL/GenBank/DDBJ databases">
        <title>Cyphomyrmex costatus WGS genome.</title>
        <authorList>
            <person name="Nygaard S."/>
            <person name="Hu H."/>
            <person name="Boomsma J."/>
            <person name="Zhang G."/>
        </authorList>
    </citation>
    <scope>NUCLEOTIDE SEQUENCE [LARGE SCALE GENOMIC DNA]</scope>
    <source>
        <strain evidence="2">MS0001</strain>
        <tissue evidence="2">Whole body</tissue>
    </source>
</reference>
<dbReference type="STRING" id="456900.A0A151I8M3"/>
<dbReference type="GO" id="GO:0044547">
    <property type="term" value="F:DNA topoisomerase binding"/>
    <property type="evidence" value="ECO:0007669"/>
    <property type="project" value="TreeGrafter"/>
</dbReference>
<dbReference type="InterPro" id="IPR041426">
    <property type="entry name" value="Mos1_HTH"/>
</dbReference>
<dbReference type="GO" id="GO:0042800">
    <property type="term" value="F:histone H3K4 methyltransferase activity"/>
    <property type="evidence" value="ECO:0007669"/>
    <property type="project" value="TreeGrafter"/>
</dbReference>
<protein>
    <recommendedName>
        <fullName evidence="1">Mos1 transposase HTH domain-containing protein</fullName>
    </recommendedName>
</protein>
<organism evidence="2 3">
    <name type="scientific">Cyphomyrmex costatus</name>
    <dbReference type="NCBI Taxonomy" id="456900"/>
    <lineage>
        <taxon>Eukaryota</taxon>
        <taxon>Metazoa</taxon>
        <taxon>Ecdysozoa</taxon>
        <taxon>Arthropoda</taxon>
        <taxon>Hexapoda</taxon>
        <taxon>Insecta</taxon>
        <taxon>Pterygota</taxon>
        <taxon>Neoptera</taxon>
        <taxon>Endopterygota</taxon>
        <taxon>Hymenoptera</taxon>
        <taxon>Apocrita</taxon>
        <taxon>Aculeata</taxon>
        <taxon>Formicoidea</taxon>
        <taxon>Formicidae</taxon>
        <taxon>Myrmicinae</taxon>
        <taxon>Cyphomyrmex</taxon>
    </lineage>
</organism>
<feature type="domain" description="Mos1 transposase HTH" evidence="1">
    <location>
        <begin position="5"/>
        <end position="45"/>
    </location>
</feature>
<accession>A0A151I8M3</accession>
<dbReference type="PANTHER" id="PTHR46060:SF2">
    <property type="entry name" value="HISTONE-LYSINE N-METHYLTRANSFERASE SETMAR"/>
    <property type="match status" value="1"/>
</dbReference>
<evidence type="ECO:0000313" key="2">
    <source>
        <dbReference type="EMBL" id="KYM95002.1"/>
    </source>
</evidence>
<dbReference type="GO" id="GO:0006303">
    <property type="term" value="P:double-strand break repair via nonhomologous end joining"/>
    <property type="evidence" value="ECO:0007669"/>
    <property type="project" value="TreeGrafter"/>
</dbReference>
<keyword evidence="3" id="KW-1185">Reference proteome</keyword>
<dbReference type="GO" id="GO:0031297">
    <property type="term" value="P:replication fork processing"/>
    <property type="evidence" value="ECO:0007669"/>
    <property type="project" value="TreeGrafter"/>
</dbReference>
<dbReference type="GO" id="GO:0044774">
    <property type="term" value="P:mitotic DNA integrity checkpoint signaling"/>
    <property type="evidence" value="ECO:0007669"/>
    <property type="project" value="TreeGrafter"/>
</dbReference>
<dbReference type="GO" id="GO:0000014">
    <property type="term" value="F:single-stranded DNA endodeoxyribonuclease activity"/>
    <property type="evidence" value="ECO:0007669"/>
    <property type="project" value="TreeGrafter"/>
</dbReference>
<dbReference type="InterPro" id="IPR036397">
    <property type="entry name" value="RNaseH_sf"/>
</dbReference>